<evidence type="ECO:0000313" key="2">
    <source>
        <dbReference type="Proteomes" id="UP000543030"/>
    </source>
</evidence>
<reference evidence="1 2" key="1">
    <citation type="submission" date="2020-08" db="EMBL/GenBank/DDBJ databases">
        <title>Genomic Encyclopedia of Type Strains, Phase IV (KMG-IV): sequencing the most valuable type-strain genomes for metagenomic binning, comparative biology and taxonomic classification.</title>
        <authorList>
            <person name="Goeker M."/>
        </authorList>
    </citation>
    <scope>NUCLEOTIDE SEQUENCE [LARGE SCALE GENOMIC DNA]</scope>
    <source>
        <strain evidence="1 2">DSM 18233</strain>
    </source>
</reference>
<proteinExistence type="predicted"/>
<protein>
    <submittedName>
        <fullName evidence="1">Uncharacterized protein</fullName>
    </submittedName>
</protein>
<dbReference type="Proteomes" id="UP000543030">
    <property type="component" value="Unassembled WGS sequence"/>
</dbReference>
<evidence type="ECO:0000313" key="1">
    <source>
        <dbReference type="EMBL" id="MBB5192686.1"/>
    </source>
</evidence>
<accession>A0A840RK56</accession>
<dbReference type="RefSeq" id="WP_184102353.1">
    <property type="nucleotide sequence ID" value="NZ_JACHHN010000007.1"/>
</dbReference>
<dbReference type="EMBL" id="JACHHN010000007">
    <property type="protein sequence ID" value="MBB5192686.1"/>
    <property type="molecule type" value="Genomic_DNA"/>
</dbReference>
<comment type="caution">
    <text evidence="1">The sequence shown here is derived from an EMBL/GenBank/DDBJ whole genome shotgun (WGS) entry which is preliminary data.</text>
</comment>
<name>A0A840RK56_9NEIS</name>
<sequence length="238" mass="27084">MTHRATDPNGQGIQSAEWFRQTYGDNAKGRCEICDADMVLRVAHPPHTVTHFAHKAGSRCSSLAQYRHAVFDLKPSALDLDNGKRVRAWVLKELYPVYLKAYSLSGRKLSWGDFQRALIDANTRGIFDYAGLEPHYLPYLLLCLHPEHFHDKTTYDTIDAYFVLPAGMKHLDDLWSKRGEVKQLIWKVSHIARQSRRGAPQSVEMFTEVEAIAIDDAPFYIPTWVASAQAKLEPLLAF</sequence>
<organism evidence="1 2">
    <name type="scientific">Silvimonas terrae</name>
    <dbReference type="NCBI Taxonomy" id="300266"/>
    <lineage>
        <taxon>Bacteria</taxon>
        <taxon>Pseudomonadati</taxon>
        <taxon>Pseudomonadota</taxon>
        <taxon>Betaproteobacteria</taxon>
        <taxon>Neisseriales</taxon>
        <taxon>Chitinibacteraceae</taxon>
        <taxon>Silvimonas</taxon>
    </lineage>
</organism>
<gene>
    <name evidence="1" type="ORF">HNQ50_003430</name>
</gene>
<keyword evidence="2" id="KW-1185">Reference proteome</keyword>
<dbReference type="AlphaFoldDB" id="A0A840RK56"/>